<evidence type="ECO:0000256" key="5">
    <source>
        <dbReference type="ARBA" id="ARBA00023237"/>
    </source>
</evidence>
<dbReference type="STRING" id="558155.SAMN04487911_10875"/>
<dbReference type="Pfam" id="PF14322">
    <property type="entry name" value="SusD-like_3"/>
    <property type="match status" value="1"/>
</dbReference>
<feature type="domain" description="SusD-like N-terminal" evidence="8">
    <location>
        <begin position="36"/>
        <end position="207"/>
    </location>
</feature>
<organism evidence="9 10">
    <name type="scientific">Arenibacter nanhaiticus</name>
    <dbReference type="NCBI Taxonomy" id="558155"/>
    <lineage>
        <taxon>Bacteria</taxon>
        <taxon>Pseudomonadati</taxon>
        <taxon>Bacteroidota</taxon>
        <taxon>Flavobacteriia</taxon>
        <taxon>Flavobacteriales</taxon>
        <taxon>Flavobacteriaceae</taxon>
        <taxon>Arenibacter</taxon>
    </lineage>
</organism>
<dbReference type="AlphaFoldDB" id="A0A1M6FBZ8"/>
<evidence type="ECO:0000256" key="2">
    <source>
        <dbReference type="ARBA" id="ARBA00006275"/>
    </source>
</evidence>
<keyword evidence="10" id="KW-1185">Reference proteome</keyword>
<dbReference type="InterPro" id="IPR012944">
    <property type="entry name" value="SusD_RagB_dom"/>
</dbReference>
<dbReference type="OrthoDB" id="5694214at2"/>
<reference evidence="9 10" key="1">
    <citation type="submission" date="2016-11" db="EMBL/GenBank/DDBJ databases">
        <authorList>
            <person name="Jaros S."/>
            <person name="Januszkiewicz K."/>
            <person name="Wedrychowicz H."/>
        </authorList>
    </citation>
    <scope>NUCLEOTIDE SEQUENCE [LARGE SCALE GENOMIC DNA]</scope>
    <source>
        <strain evidence="9 10">CGMCC 1.8863</strain>
    </source>
</reference>
<dbReference type="Gene3D" id="1.25.40.390">
    <property type="match status" value="1"/>
</dbReference>
<evidence type="ECO:0000256" key="6">
    <source>
        <dbReference type="SAM" id="SignalP"/>
    </source>
</evidence>
<keyword evidence="4" id="KW-0472">Membrane</keyword>
<name>A0A1M6FBZ8_9FLAO</name>
<comment type="similarity">
    <text evidence="2">Belongs to the SusD family.</text>
</comment>
<dbReference type="RefSeq" id="WP_072764044.1">
    <property type="nucleotide sequence ID" value="NZ_FQYX01000008.1"/>
</dbReference>
<evidence type="ECO:0000313" key="9">
    <source>
        <dbReference type="EMBL" id="SHI95284.1"/>
    </source>
</evidence>
<proteinExistence type="inferred from homology"/>
<evidence type="ECO:0000256" key="1">
    <source>
        <dbReference type="ARBA" id="ARBA00004442"/>
    </source>
</evidence>
<dbReference type="InterPro" id="IPR011990">
    <property type="entry name" value="TPR-like_helical_dom_sf"/>
</dbReference>
<gene>
    <name evidence="9" type="ORF">SAMN04487911_10875</name>
</gene>
<dbReference type="EMBL" id="FQYX01000008">
    <property type="protein sequence ID" value="SHI95284.1"/>
    <property type="molecule type" value="Genomic_DNA"/>
</dbReference>
<dbReference type="InterPro" id="IPR033985">
    <property type="entry name" value="SusD-like_N"/>
</dbReference>
<feature type="domain" description="RagB/SusD" evidence="7">
    <location>
        <begin position="298"/>
        <end position="603"/>
    </location>
</feature>
<evidence type="ECO:0000259" key="7">
    <source>
        <dbReference type="Pfam" id="PF07980"/>
    </source>
</evidence>
<feature type="chain" id="PRO_5012025388" evidence="6">
    <location>
        <begin position="19"/>
        <end position="605"/>
    </location>
</feature>
<accession>A0A1M6FBZ8</accession>
<evidence type="ECO:0000256" key="3">
    <source>
        <dbReference type="ARBA" id="ARBA00022729"/>
    </source>
</evidence>
<feature type="signal peptide" evidence="6">
    <location>
        <begin position="1"/>
        <end position="18"/>
    </location>
</feature>
<evidence type="ECO:0000313" key="10">
    <source>
        <dbReference type="Proteomes" id="UP000184231"/>
    </source>
</evidence>
<dbReference type="Proteomes" id="UP000184231">
    <property type="component" value="Unassembled WGS sequence"/>
</dbReference>
<keyword evidence="3 6" id="KW-0732">Signal</keyword>
<evidence type="ECO:0000259" key="8">
    <source>
        <dbReference type="Pfam" id="PF14322"/>
    </source>
</evidence>
<dbReference type="Pfam" id="PF07980">
    <property type="entry name" value="SusD_RagB"/>
    <property type="match status" value="1"/>
</dbReference>
<dbReference type="GO" id="GO:0009279">
    <property type="term" value="C:cell outer membrane"/>
    <property type="evidence" value="ECO:0007669"/>
    <property type="project" value="UniProtKB-SubCell"/>
</dbReference>
<evidence type="ECO:0000256" key="4">
    <source>
        <dbReference type="ARBA" id="ARBA00023136"/>
    </source>
</evidence>
<sequence length="605" mass="67709">MKKILILMLMLGLLLSCNDDFLERYPENSISKEAFFNTATDLELYTNGFYGGIGSSYDDIGTDNISTREAKDATWDLLRAAVSDLTQDGWSKDSWSALRSINFFLENSNAPNATEAEVKHYQAIAKFFRAQFYIDKVNTFSDVPWLNKALDVTDEEYLYAPKDTRGLVVDSIIKDMKFAVDHLSLSNGSKTRVSKWAALASLARFSLHEGTFRKYGMKNAAEAAYLTSKSASEYTYLLEIARDASQQLMDEGGFSLHGDYTELFTSNSLEGNSEIILYDDYENDKREHNAFTRLEWQYGTSQNLLDTYLKLDGTPYTLEELKTLEFRDSFSNRDPRAAQTINSPGWRMPGSESDYVGKLPFGGLGQVKFTPLDEDGWSWGASYNDLPIFRYAEVLLINAEAHSELGTLTNTILDNTVNAIRSRAGITGNLTTSAPVDPLLDARYPNIDVANKGAALEIRRERRVELACEGRRYADIIRWHVGDAIFTTDGKPENLQRGMYVPKMTVQPDGATYTLIEVTGDNEPDVIVAATAGDLATASNSHPGLSQISLDENIALTNGDEGHIIFDREVDVPGTFVEPKYYYRPIPQSAVLLNENLVQHELWSN</sequence>
<comment type="subcellular location">
    <subcellularLocation>
        <location evidence="1">Cell outer membrane</location>
    </subcellularLocation>
</comment>
<dbReference type="PROSITE" id="PS51257">
    <property type="entry name" value="PROKAR_LIPOPROTEIN"/>
    <property type="match status" value="1"/>
</dbReference>
<dbReference type="SUPFAM" id="SSF48452">
    <property type="entry name" value="TPR-like"/>
    <property type="match status" value="1"/>
</dbReference>
<protein>
    <submittedName>
        <fullName evidence="9">Starch-binding associating with outer membrane</fullName>
    </submittedName>
</protein>
<keyword evidence="5" id="KW-0998">Cell outer membrane</keyword>